<dbReference type="InterPro" id="IPR002818">
    <property type="entry name" value="DJ-1/PfpI"/>
</dbReference>
<keyword evidence="4" id="KW-1185">Reference proteome</keyword>
<protein>
    <submittedName>
        <fullName evidence="3">Cysteine protease YraA</fullName>
    </submittedName>
</protein>
<evidence type="ECO:0000256" key="1">
    <source>
        <dbReference type="ARBA" id="ARBA00008542"/>
    </source>
</evidence>
<accession>A0AAW2ZRH7</accession>
<comment type="similarity">
    <text evidence="1">Belongs to the peptidase C56 family.</text>
</comment>
<comment type="caution">
    <text evidence="3">The sequence shown here is derived from an EMBL/GenBank/DDBJ whole genome shotgun (WGS) entry which is preliminary data.</text>
</comment>
<name>A0AAW2ZRH7_9EUKA</name>
<dbReference type="Gene3D" id="3.40.50.880">
    <property type="match status" value="1"/>
</dbReference>
<organism evidence="3 4">
    <name type="scientific">Acrasis kona</name>
    <dbReference type="NCBI Taxonomy" id="1008807"/>
    <lineage>
        <taxon>Eukaryota</taxon>
        <taxon>Discoba</taxon>
        <taxon>Heterolobosea</taxon>
        <taxon>Tetramitia</taxon>
        <taxon>Eutetramitia</taxon>
        <taxon>Acrasidae</taxon>
        <taxon>Acrasis</taxon>
    </lineage>
</organism>
<dbReference type="AlphaFoldDB" id="A0AAW2ZRH7"/>
<dbReference type="GO" id="GO:0008233">
    <property type="term" value="F:peptidase activity"/>
    <property type="evidence" value="ECO:0007669"/>
    <property type="project" value="UniProtKB-KW"/>
</dbReference>
<dbReference type="Proteomes" id="UP001431209">
    <property type="component" value="Unassembled WGS sequence"/>
</dbReference>
<dbReference type="SUPFAM" id="SSF52317">
    <property type="entry name" value="Class I glutamine amidotransferase-like"/>
    <property type="match status" value="1"/>
</dbReference>
<dbReference type="InterPro" id="IPR029062">
    <property type="entry name" value="Class_I_gatase-like"/>
</dbReference>
<reference evidence="3 4" key="1">
    <citation type="submission" date="2024-03" db="EMBL/GenBank/DDBJ databases">
        <title>The Acrasis kona genome and developmental transcriptomes reveal deep origins of eukaryotic multicellular pathways.</title>
        <authorList>
            <person name="Sheikh S."/>
            <person name="Fu C.-J."/>
            <person name="Brown M.W."/>
            <person name="Baldauf S.L."/>
        </authorList>
    </citation>
    <scope>NUCLEOTIDE SEQUENCE [LARGE SCALE GENOMIC DNA]</scope>
    <source>
        <strain evidence="3 4">ATCC MYA-3509</strain>
    </source>
</reference>
<dbReference type="PROSITE" id="PS51276">
    <property type="entry name" value="PEPTIDASE_C56_PFPI"/>
    <property type="match status" value="1"/>
</dbReference>
<dbReference type="GO" id="GO:0006508">
    <property type="term" value="P:proteolysis"/>
    <property type="evidence" value="ECO:0007669"/>
    <property type="project" value="UniProtKB-KW"/>
</dbReference>
<keyword evidence="3" id="KW-0378">Hydrolase</keyword>
<dbReference type="EMBL" id="JAOPGA020001789">
    <property type="protein sequence ID" value="KAL0491331.1"/>
    <property type="molecule type" value="Genomic_DNA"/>
</dbReference>
<dbReference type="Pfam" id="PF01965">
    <property type="entry name" value="DJ-1_PfpI"/>
    <property type="match status" value="1"/>
</dbReference>
<dbReference type="NCBIfam" id="TIGR01382">
    <property type="entry name" value="PfpI"/>
    <property type="match status" value="1"/>
</dbReference>
<dbReference type="PANTHER" id="PTHR42733:SF13">
    <property type="entry name" value="DJ-1_PFPI DOMAIN-CONTAINING PROTEIN"/>
    <property type="match status" value="1"/>
</dbReference>
<evidence type="ECO:0000313" key="4">
    <source>
        <dbReference type="Proteomes" id="UP001431209"/>
    </source>
</evidence>
<gene>
    <name evidence="3" type="ORF">AKO1_009865</name>
</gene>
<evidence type="ECO:0000313" key="3">
    <source>
        <dbReference type="EMBL" id="KAL0491331.1"/>
    </source>
</evidence>
<sequence>MAGRLNGKKVAMFVEYNYEDLEVHYPLIRLEEEGAQVVTIGPEKDKKFTGKHGYPVTSKAGIGEVNAKDYDALVIPGGFAPDYWRRDKRYLQFVKDIFDEKKPLAAICHGPWMLCSAKILKDQNIRCTSFIAIKDDVENAGGVWEDSAVVVDRNVITSRTPQDLTPFCKAIIEALSS</sequence>
<dbReference type="PANTHER" id="PTHR42733">
    <property type="entry name" value="DJ-1 PROTEIN"/>
    <property type="match status" value="1"/>
</dbReference>
<feature type="domain" description="DJ-1/PfpI" evidence="2">
    <location>
        <begin position="8"/>
        <end position="173"/>
    </location>
</feature>
<dbReference type="InterPro" id="IPR006286">
    <property type="entry name" value="C56_PfpI-like"/>
</dbReference>
<proteinExistence type="inferred from homology"/>
<evidence type="ECO:0000259" key="2">
    <source>
        <dbReference type="Pfam" id="PF01965"/>
    </source>
</evidence>
<keyword evidence="3" id="KW-0645">Protease</keyword>
<dbReference type="CDD" id="cd03134">
    <property type="entry name" value="GATase1_PfpI_like"/>
    <property type="match status" value="1"/>
</dbReference>